<evidence type="ECO:0000313" key="3">
    <source>
        <dbReference type="Proteomes" id="UP000625283"/>
    </source>
</evidence>
<feature type="domain" description="HTH LytTR-type" evidence="1">
    <location>
        <begin position="19"/>
        <end position="82"/>
    </location>
</feature>
<reference evidence="2 3" key="1">
    <citation type="submission" date="2021-01" db="EMBL/GenBank/DDBJ databases">
        <title>C459-1 draft genome sequence.</title>
        <authorList>
            <person name="Zhang X.-F."/>
        </authorList>
    </citation>
    <scope>NUCLEOTIDE SEQUENCE [LARGE SCALE GENOMIC DNA]</scope>
    <source>
        <strain evidence="3">C459-1</strain>
    </source>
</reference>
<dbReference type="EMBL" id="JAERTY010000011">
    <property type="protein sequence ID" value="MBL1410806.1"/>
    <property type="molecule type" value="Genomic_DNA"/>
</dbReference>
<evidence type="ECO:0000259" key="1">
    <source>
        <dbReference type="PROSITE" id="PS50930"/>
    </source>
</evidence>
<protein>
    <submittedName>
        <fullName evidence="2">LytTR family transcriptional regulator</fullName>
    </submittedName>
</protein>
<comment type="caution">
    <text evidence="2">The sequence shown here is derived from an EMBL/GenBank/DDBJ whole genome shotgun (WGS) entry which is preliminary data.</text>
</comment>
<dbReference type="Gene3D" id="2.40.50.1020">
    <property type="entry name" value="LytTr DNA-binding domain"/>
    <property type="match status" value="1"/>
</dbReference>
<organism evidence="2 3">
    <name type="scientific">Sphingobacterium faecale</name>
    <dbReference type="NCBI Taxonomy" id="2803775"/>
    <lineage>
        <taxon>Bacteria</taxon>
        <taxon>Pseudomonadati</taxon>
        <taxon>Bacteroidota</taxon>
        <taxon>Sphingobacteriia</taxon>
        <taxon>Sphingobacteriales</taxon>
        <taxon>Sphingobacteriaceae</taxon>
        <taxon>Sphingobacterium</taxon>
    </lineage>
</organism>
<proteinExistence type="predicted"/>
<dbReference type="InterPro" id="IPR007492">
    <property type="entry name" value="LytTR_DNA-bd_dom"/>
</dbReference>
<dbReference type="PROSITE" id="PS50930">
    <property type="entry name" value="HTH_LYTTR"/>
    <property type="match status" value="1"/>
</dbReference>
<dbReference type="RefSeq" id="WP_202104505.1">
    <property type="nucleotide sequence ID" value="NZ_JAERTY010000011.1"/>
</dbReference>
<name>A0ABS1R7V9_9SPHI</name>
<dbReference type="SMART" id="SM00850">
    <property type="entry name" value="LytTR"/>
    <property type="match status" value="1"/>
</dbReference>
<evidence type="ECO:0000313" key="2">
    <source>
        <dbReference type="EMBL" id="MBL1410806.1"/>
    </source>
</evidence>
<keyword evidence="3" id="KW-1185">Reference proteome</keyword>
<gene>
    <name evidence="2" type="ORF">JKG61_18760</name>
</gene>
<dbReference type="Proteomes" id="UP000625283">
    <property type="component" value="Unassembled WGS sequence"/>
</dbReference>
<sequence>MIYSVACIAVWTNRHQFHLVHSSLRKLLKALPAAKFCRIHQSYVINIEHIHDVDGSTVNLQNGMELKIGTHFRKAFLEKLLIQG</sequence>
<accession>A0ABS1R7V9</accession>
<dbReference type="Pfam" id="PF04397">
    <property type="entry name" value="LytTR"/>
    <property type="match status" value="1"/>
</dbReference>